<protein>
    <submittedName>
        <fullName evidence="1">Uncharacterized protein</fullName>
    </submittedName>
</protein>
<organism evidence="1 2">
    <name type="scientific">Babjeviella inositovora NRRL Y-12698</name>
    <dbReference type="NCBI Taxonomy" id="984486"/>
    <lineage>
        <taxon>Eukaryota</taxon>
        <taxon>Fungi</taxon>
        <taxon>Dikarya</taxon>
        <taxon>Ascomycota</taxon>
        <taxon>Saccharomycotina</taxon>
        <taxon>Pichiomycetes</taxon>
        <taxon>Serinales incertae sedis</taxon>
        <taxon>Babjeviella</taxon>
    </lineage>
</organism>
<sequence>MALEEDSPTSSQAQQHTLSMQRRVKTYCASLHVKFTRQYDLLHIKVFLVGKIIYQKRLSKK</sequence>
<evidence type="ECO:0000313" key="2">
    <source>
        <dbReference type="Proteomes" id="UP000094336"/>
    </source>
</evidence>
<gene>
    <name evidence="1" type="ORF">BABINDRAFT_162425</name>
</gene>
<evidence type="ECO:0000313" key="1">
    <source>
        <dbReference type="EMBL" id="ODQ78733.1"/>
    </source>
</evidence>
<keyword evidence="2" id="KW-1185">Reference proteome</keyword>
<dbReference type="AlphaFoldDB" id="A0A1E3QM13"/>
<dbReference type="RefSeq" id="XP_018984061.1">
    <property type="nucleotide sequence ID" value="XM_019129344.1"/>
</dbReference>
<proteinExistence type="predicted"/>
<dbReference type="Proteomes" id="UP000094336">
    <property type="component" value="Unassembled WGS sequence"/>
</dbReference>
<accession>A0A1E3QM13</accession>
<reference evidence="2" key="1">
    <citation type="submission" date="2016-05" db="EMBL/GenBank/DDBJ databases">
        <title>Comparative genomics of biotechnologically important yeasts.</title>
        <authorList>
            <consortium name="DOE Joint Genome Institute"/>
            <person name="Riley R."/>
            <person name="Haridas S."/>
            <person name="Wolfe K.H."/>
            <person name="Lopes M.R."/>
            <person name="Hittinger C.T."/>
            <person name="Goker M."/>
            <person name="Salamov A."/>
            <person name="Wisecaver J."/>
            <person name="Long T.M."/>
            <person name="Aerts A.L."/>
            <person name="Barry K."/>
            <person name="Choi C."/>
            <person name="Clum A."/>
            <person name="Coughlan A.Y."/>
            <person name="Deshpande S."/>
            <person name="Douglass A.P."/>
            <person name="Hanson S.J."/>
            <person name="Klenk H.-P."/>
            <person name="Labutti K."/>
            <person name="Lapidus A."/>
            <person name="Lindquist E."/>
            <person name="Lipzen A."/>
            <person name="Meier-Kolthoff J.P."/>
            <person name="Ohm R.A."/>
            <person name="Otillar R.P."/>
            <person name="Pangilinan J."/>
            <person name="Peng Y."/>
            <person name="Rokas A."/>
            <person name="Rosa C.A."/>
            <person name="Scheuner C."/>
            <person name="Sibirny A.A."/>
            <person name="Slot J.C."/>
            <person name="Stielow J.B."/>
            <person name="Sun H."/>
            <person name="Kurtzman C.P."/>
            <person name="Blackwell M."/>
            <person name="Grigoriev I.V."/>
            <person name="Jeffries T.W."/>
        </authorList>
    </citation>
    <scope>NUCLEOTIDE SEQUENCE [LARGE SCALE GENOMIC DNA]</scope>
    <source>
        <strain evidence="2">NRRL Y-12698</strain>
    </source>
</reference>
<dbReference type="GeneID" id="30147197"/>
<dbReference type="EMBL" id="KV454434">
    <property type="protein sequence ID" value="ODQ78733.1"/>
    <property type="molecule type" value="Genomic_DNA"/>
</dbReference>
<name>A0A1E3QM13_9ASCO</name>